<evidence type="ECO:0000313" key="2">
    <source>
        <dbReference type="EMBL" id="KAK7521697.1"/>
    </source>
</evidence>
<accession>A0ABR1KU51</accession>
<feature type="region of interest" description="Disordered" evidence="1">
    <location>
        <begin position="330"/>
        <end position="354"/>
    </location>
</feature>
<proteinExistence type="predicted"/>
<feature type="compositionally biased region" description="Basic residues" evidence="1">
    <location>
        <begin position="449"/>
        <end position="472"/>
    </location>
</feature>
<evidence type="ECO:0000256" key="1">
    <source>
        <dbReference type="SAM" id="MobiDB-lite"/>
    </source>
</evidence>
<feature type="compositionally biased region" description="Low complexity" evidence="1">
    <location>
        <begin position="413"/>
        <end position="440"/>
    </location>
</feature>
<evidence type="ECO:0000313" key="3">
    <source>
        <dbReference type="Proteomes" id="UP001363622"/>
    </source>
</evidence>
<gene>
    <name evidence="2" type="ORF">IWZ03DRAFT_357319</name>
</gene>
<feature type="compositionally biased region" description="Polar residues" evidence="1">
    <location>
        <begin position="474"/>
        <end position="485"/>
    </location>
</feature>
<keyword evidence="3" id="KW-1185">Reference proteome</keyword>
<feature type="region of interest" description="Disordered" evidence="1">
    <location>
        <begin position="372"/>
        <end position="597"/>
    </location>
</feature>
<comment type="caution">
    <text evidence="2">The sequence shown here is derived from an EMBL/GenBank/DDBJ whole genome shotgun (WGS) entry which is preliminary data.</text>
</comment>
<sequence>MPFRNCDERQRLLDLLTSAVAATHPHASHALANYIARPLTDHELAQLVQGTTHSTHQPKRRTRTATCIKLLRCIDRAKTQYATYLRATDKRDIRVYWIASKDVHQFGPGYRREHWLYFSEIYARRYEEGLIGEYDGINGHNFTGFSVVVDSSEHKKLTDITAEWPLHLKDNISQTYAPLVHSEPPRTMKDICVDMVKSLVSIHASRFDFEPTRFVRGNEHWHPFPCSTYTTHERLFNHYRGTTLEELNLWDRGDLPEVVIHRGRERAGERQAGIDRAAKCPNHEPPVQVDEENIQRAEFFSGKLGGLLSQHGPGLSGLPLDQPAVTGRYNKAGRMPPPPEYRIMASSDSGEDSGSVAVASLSLVTGNVKRMKSFVQRPSRGEPLTPSDDEEEPLRSQGDQTRRQPLSTPPSSPLSLLSVQLASSNTGLETPPSSTSPVKPTRLDIPNRQFKRRVPSAASKLKRKKGTPRRPGLKSNSSQDSVLSNASTTATRTTSSSSLDPLARTSTDEPKITPPCVDSPSPTNLWTLPSVASRQPALRKDSGLGTFSPGRQATTSIQRVDALDQRTASAHAHRNGDSPKLPPLQMARGTVGHRKDSCFSAPKAHLASAAMDALMNSVSPKAS</sequence>
<name>A0ABR1KU51_9PEZI</name>
<organism evidence="2 3">
    <name type="scientific">Phyllosticta citriasiana</name>
    <dbReference type="NCBI Taxonomy" id="595635"/>
    <lineage>
        <taxon>Eukaryota</taxon>
        <taxon>Fungi</taxon>
        <taxon>Dikarya</taxon>
        <taxon>Ascomycota</taxon>
        <taxon>Pezizomycotina</taxon>
        <taxon>Dothideomycetes</taxon>
        <taxon>Dothideomycetes incertae sedis</taxon>
        <taxon>Botryosphaeriales</taxon>
        <taxon>Phyllostictaceae</taxon>
        <taxon>Phyllosticta</taxon>
    </lineage>
</organism>
<feature type="compositionally biased region" description="Low complexity" evidence="1">
    <location>
        <begin position="486"/>
        <end position="498"/>
    </location>
</feature>
<protein>
    <submittedName>
        <fullName evidence="2">Uncharacterized protein</fullName>
    </submittedName>
</protein>
<feature type="compositionally biased region" description="Polar residues" evidence="1">
    <location>
        <begin position="520"/>
        <end position="533"/>
    </location>
</feature>
<reference evidence="2 3" key="1">
    <citation type="submission" date="2024-04" db="EMBL/GenBank/DDBJ databases">
        <title>Phyllosticta paracitricarpa is synonymous to the EU quarantine fungus P. citricarpa based on phylogenomic analyses.</title>
        <authorList>
            <consortium name="Lawrence Berkeley National Laboratory"/>
            <person name="Van Ingen-Buijs V.A."/>
            <person name="Van Westerhoven A.C."/>
            <person name="Haridas S."/>
            <person name="Skiadas P."/>
            <person name="Martin F."/>
            <person name="Groenewald J.Z."/>
            <person name="Crous P.W."/>
            <person name="Seidl M.F."/>
        </authorList>
    </citation>
    <scope>NUCLEOTIDE SEQUENCE [LARGE SCALE GENOMIC DNA]</scope>
    <source>
        <strain evidence="2 3">CBS 123371</strain>
    </source>
</reference>
<feature type="compositionally biased region" description="Polar residues" evidence="1">
    <location>
        <begin position="549"/>
        <end position="558"/>
    </location>
</feature>
<dbReference type="EMBL" id="JBBPHU010000002">
    <property type="protein sequence ID" value="KAK7521697.1"/>
    <property type="molecule type" value="Genomic_DNA"/>
</dbReference>
<dbReference type="Proteomes" id="UP001363622">
    <property type="component" value="Unassembled WGS sequence"/>
</dbReference>